<dbReference type="Proteomes" id="UP000531840">
    <property type="component" value="Unassembled WGS sequence"/>
</dbReference>
<evidence type="ECO:0000313" key="2">
    <source>
        <dbReference type="EMBL" id="NYS47822.1"/>
    </source>
</evidence>
<feature type="transmembrane region" description="Helical" evidence="1">
    <location>
        <begin position="30"/>
        <end position="47"/>
    </location>
</feature>
<proteinExistence type="predicted"/>
<protein>
    <recommendedName>
        <fullName evidence="4">Inner membrane protein</fullName>
    </recommendedName>
</protein>
<organism evidence="2 3">
    <name type="scientific">Gemelliphila palaticanis</name>
    <dbReference type="NCBI Taxonomy" id="81950"/>
    <lineage>
        <taxon>Bacteria</taxon>
        <taxon>Bacillati</taxon>
        <taxon>Bacillota</taxon>
        <taxon>Bacilli</taxon>
        <taxon>Bacillales</taxon>
        <taxon>Gemellaceae</taxon>
        <taxon>Gemelliphila</taxon>
    </lineage>
</organism>
<evidence type="ECO:0000313" key="3">
    <source>
        <dbReference type="Proteomes" id="UP000531840"/>
    </source>
</evidence>
<sequence length="80" mass="9527">MPTNLFLDILLSLVIAIIVFNVYKQKRQNYMKILSIILVIVHLITLYSDYFSYNETLKIASNTIRFIITMFLTFKVYKKQ</sequence>
<name>A0ABX2SZL3_9BACL</name>
<gene>
    <name evidence="2" type="ORF">HZY85_06420</name>
</gene>
<keyword evidence="1" id="KW-0812">Transmembrane</keyword>
<evidence type="ECO:0000256" key="1">
    <source>
        <dbReference type="SAM" id="Phobius"/>
    </source>
</evidence>
<feature type="transmembrane region" description="Helical" evidence="1">
    <location>
        <begin position="6"/>
        <end position="23"/>
    </location>
</feature>
<evidence type="ECO:0008006" key="4">
    <source>
        <dbReference type="Google" id="ProtNLM"/>
    </source>
</evidence>
<dbReference type="RefSeq" id="WP_179941607.1">
    <property type="nucleotide sequence ID" value="NZ_JACBYF010000013.1"/>
</dbReference>
<accession>A0ABX2SZL3</accession>
<keyword evidence="3" id="KW-1185">Reference proteome</keyword>
<dbReference type="EMBL" id="JACBYF010000013">
    <property type="protein sequence ID" value="NYS47822.1"/>
    <property type="molecule type" value="Genomic_DNA"/>
</dbReference>
<keyword evidence="1" id="KW-1133">Transmembrane helix</keyword>
<reference evidence="2 3" key="1">
    <citation type="submission" date="2020-07" db="EMBL/GenBank/DDBJ databases">
        <title>MOT database genomes.</title>
        <authorList>
            <person name="Joseph S."/>
            <person name="Aduse-Opoku J."/>
            <person name="Hashim A."/>
            <person name="Wade W."/>
            <person name="Curtis M."/>
        </authorList>
    </citation>
    <scope>NUCLEOTIDE SEQUENCE [LARGE SCALE GENOMIC DNA]</scope>
    <source>
        <strain evidence="2 3">CIP 106318</strain>
    </source>
</reference>
<keyword evidence="1" id="KW-0472">Membrane</keyword>
<comment type="caution">
    <text evidence="2">The sequence shown here is derived from an EMBL/GenBank/DDBJ whole genome shotgun (WGS) entry which is preliminary data.</text>
</comment>